<reference evidence="1 2" key="1">
    <citation type="submission" date="2018-02" db="EMBL/GenBank/DDBJ databases">
        <title>Draft genome of wild Prunus yedoensis var. nudiflora.</title>
        <authorList>
            <person name="Baek S."/>
            <person name="Kim J.-H."/>
            <person name="Choi K."/>
            <person name="Kim G.-B."/>
            <person name="Cho A."/>
            <person name="Jang H."/>
            <person name="Shin C.-H."/>
            <person name="Yu H.-J."/>
            <person name="Mun J.-H."/>
        </authorList>
    </citation>
    <scope>NUCLEOTIDE SEQUENCE [LARGE SCALE GENOMIC DNA]</scope>
    <source>
        <strain evidence="2">cv. Jeju island</strain>
        <tissue evidence="1">Leaf</tissue>
    </source>
</reference>
<accession>A0A314U7A7</accession>
<dbReference type="SUPFAM" id="SSF117281">
    <property type="entry name" value="Kelch motif"/>
    <property type="match status" value="1"/>
</dbReference>
<organism evidence="1 2">
    <name type="scientific">Prunus yedoensis var. nudiflora</name>
    <dbReference type="NCBI Taxonomy" id="2094558"/>
    <lineage>
        <taxon>Eukaryota</taxon>
        <taxon>Viridiplantae</taxon>
        <taxon>Streptophyta</taxon>
        <taxon>Embryophyta</taxon>
        <taxon>Tracheophyta</taxon>
        <taxon>Spermatophyta</taxon>
        <taxon>Magnoliopsida</taxon>
        <taxon>eudicotyledons</taxon>
        <taxon>Gunneridae</taxon>
        <taxon>Pentapetalae</taxon>
        <taxon>rosids</taxon>
        <taxon>fabids</taxon>
        <taxon>Rosales</taxon>
        <taxon>Rosaceae</taxon>
        <taxon>Amygdaloideae</taxon>
        <taxon>Amygdaleae</taxon>
        <taxon>Prunus</taxon>
    </lineage>
</organism>
<sequence length="400" mass="45565">MEEEDQKEMIAAGVDKTLYLCFGEYNQQGMVSYTIQALRLRDFGPHKVNIKQLGVYIIGQGLRPNMGIGAFGSKIVLAGGCESIYDGCKYRSCPSKDMYVFETEDPNEPIKDPCDVFNNSTLQRGKSCPLVAQHDGKLYVLSTLCLKTWARDPFRGGFEMFDPKVGKWATLPESPTFGYIRHSRWTSYVVVGSNIFVSTLCCPIYRFDMADPNHQWKQHNFTDCSEFPMPLDCQTLAVETRHGDWVLFTCKLEAHLIADDKDYPKDDNYDMFDDFHRHLLEWKGTSMSVCLMSKDLTSLKALEPLKLPHLDTLPRRVRNIEPMLVHLGAQTVCLILSADTRDGAMREKQIFSMMFEFEIVESRCALAFRNFYGPFKFTYDADGPSDSRTTRVGMLGAILL</sequence>
<protein>
    <recommendedName>
        <fullName evidence="3">F-box/kelch-repeat protein</fullName>
    </recommendedName>
</protein>
<gene>
    <name evidence="1" type="ORF">Pyn_34673</name>
</gene>
<proteinExistence type="predicted"/>
<dbReference type="Pfam" id="PF07893">
    <property type="entry name" value="DUF1668"/>
    <property type="match status" value="1"/>
</dbReference>
<keyword evidence="2" id="KW-1185">Reference proteome</keyword>
<evidence type="ECO:0000313" key="2">
    <source>
        <dbReference type="Proteomes" id="UP000250321"/>
    </source>
</evidence>
<dbReference type="AlphaFoldDB" id="A0A314U7A7"/>
<dbReference type="InterPro" id="IPR012871">
    <property type="entry name" value="DUF1668_ORYSA"/>
</dbReference>
<comment type="caution">
    <text evidence="1">The sequence shown here is derived from an EMBL/GenBank/DDBJ whole genome shotgun (WGS) entry which is preliminary data.</text>
</comment>
<dbReference type="EMBL" id="PJQY01003945">
    <property type="protein sequence ID" value="PQM33275.1"/>
    <property type="molecule type" value="Genomic_DNA"/>
</dbReference>
<dbReference type="Gene3D" id="2.120.10.80">
    <property type="entry name" value="Kelch-type beta propeller"/>
    <property type="match status" value="1"/>
</dbReference>
<dbReference type="InterPro" id="IPR015915">
    <property type="entry name" value="Kelch-typ_b-propeller"/>
</dbReference>
<name>A0A314U7A7_PRUYE</name>
<evidence type="ECO:0000313" key="1">
    <source>
        <dbReference type="EMBL" id="PQM33275.1"/>
    </source>
</evidence>
<evidence type="ECO:0008006" key="3">
    <source>
        <dbReference type="Google" id="ProtNLM"/>
    </source>
</evidence>
<dbReference type="OrthoDB" id="10383945at2759"/>
<dbReference type="Proteomes" id="UP000250321">
    <property type="component" value="Unassembled WGS sequence"/>
</dbReference>